<dbReference type="Pfam" id="PF22421">
    <property type="entry name" value="SYY_C-terminal"/>
    <property type="match status" value="1"/>
</dbReference>
<dbReference type="HAMAP" id="MF_02006">
    <property type="entry name" value="Tyr_tRNA_synth_type1"/>
    <property type="match status" value="1"/>
</dbReference>
<gene>
    <name evidence="15" type="ORF">UFOPK3037_00147</name>
    <name evidence="14" type="ORF">UFOPK3406_01442</name>
    <name evidence="13" type="ORF">UFOPK3925_01393</name>
    <name evidence="16" type="ORF">UFOPK4097_00892</name>
</gene>
<evidence type="ECO:0000256" key="5">
    <source>
        <dbReference type="ARBA" id="ARBA00022741"/>
    </source>
</evidence>
<dbReference type="EC" id="6.1.1.1" evidence="2"/>
<evidence type="ECO:0000256" key="7">
    <source>
        <dbReference type="ARBA" id="ARBA00022884"/>
    </source>
</evidence>
<dbReference type="InterPro" id="IPR002307">
    <property type="entry name" value="Tyr-tRNA-ligase"/>
</dbReference>
<dbReference type="CDD" id="cd00165">
    <property type="entry name" value="S4"/>
    <property type="match status" value="1"/>
</dbReference>
<keyword evidence="7" id="KW-0694">RNA-binding</keyword>
<evidence type="ECO:0000259" key="12">
    <source>
        <dbReference type="Pfam" id="PF22421"/>
    </source>
</evidence>
<dbReference type="SUPFAM" id="SSF55174">
    <property type="entry name" value="Alpha-L RNA-binding motif"/>
    <property type="match status" value="1"/>
</dbReference>
<evidence type="ECO:0000256" key="8">
    <source>
        <dbReference type="ARBA" id="ARBA00022917"/>
    </source>
</evidence>
<sequence>MTDILSELGWRNLVAQHTPELPEELATGPLTLYCGFDPTAPSLHMGNLAQIVTMSRFQKLGHTPIALVGGATGLIGDPSGKNAERTLNTTDTVMQWVEGIRKQLEPFFDFSGSNACIMSNNYIWTHDMDVLTYLRDIGKHFSVNRMLDKESVSARLNGAGISYTEFSYQILQSLDFLELYRRHGCTLQIGGSDQWGNITAGTDLVRRVESAAVNGLTTPLVTKADGTKFGKTESGTVWLDPELTSPYAFYQFWINTDDRDVQTLLRTFTFRTQEELAGLELATAEKPQAREAQRTLADDVTTLVHGEHATTQAKAAAAALFGQGELRELDATTLDAAMREAPNASVSLNGNAPTVSELLVACELVASNGAGRRAIAEGGVSVNNVKVTDENATVSSDDFLHGKWLVLRRGKRTFGGISLTK</sequence>
<dbReference type="CDD" id="cd00805">
    <property type="entry name" value="TyrRS_core"/>
    <property type="match status" value="1"/>
</dbReference>
<name>A0A6J7QRF0_9ZZZZ</name>
<dbReference type="EMBL" id="CAESAI010000065">
    <property type="protein sequence ID" value="CAB4345040.1"/>
    <property type="molecule type" value="Genomic_DNA"/>
</dbReference>
<dbReference type="InterPro" id="IPR024088">
    <property type="entry name" value="Tyr-tRNA-ligase_bac-type"/>
</dbReference>
<dbReference type="EMBL" id="CAESAD010000013">
    <property type="protein sequence ID" value="CAB4344521.1"/>
    <property type="molecule type" value="Genomic_DNA"/>
</dbReference>
<organism evidence="16">
    <name type="scientific">freshwater metagenome</name>
    <dbReference type="NCBI Taxonomy" id="449393"/>
    <lineage>
        <taxon>unclassified sequences</taxon>
        <taxon>metagenomes</taxon>
        <taxon>ecological metagenomes</taxon>
    </lineage>
</organism>
<evidence type="ECO:0000313" key="15">
    <source>
        <dbReference type="EMBL" id="CAB4794065.1"/>
    </source>
</evidence>
<dbReference type="EMBL" id="CAFBPK010000013">
    <property type="protein sequence ID" value="CAB5020320.1"/>
    <property type="molecule type" value="Genomic_DNA"/>
</dbReference>
<evidence type="ECO:0000256" key="6">
    <source>
        <dbReference type="ARBA" id="ARBA00022840"/>
    </source>
</evidence>
<dbReference type="GO" id="GO:0005524">
    <property type="term" value="F:ATP binding"/>
    <property type="evidence" value="ECO:0007669"/>
    <property type="project" value="UniProtKB-KW"/>
</dbReference>
<dbReference type="InterPro" id="IPR001412">
    <property type="entry name" value="aa-tRNA-synth_I_CS"/>
</dbReference>
<accession>A0A6J7QRF0</accession>
<evidence type="ECO:0000313" key="13">
    <source>
        <dbReference type="EMBL" id="CAB4344521.1"/>
    </source>
</evidence>
<dbReference type="Gene3D" id="1.10.240.10">
    <property type="entry name" value="Tyrosyl-Transfer RNA Synthetase"/>
    <property type="match status" value="1"/>
</dbReference>
<evidence type="ECO:0000256" key="4">
    <source>
        <dbReference type="ARBA" id="ARBA00022598"/>
    </source>
</evidence>
<keyword evidence="6" id="KW-0067">ATP-binding</keyword>
<dbReference type="GO" id="GO:0004831">
    <property type="term" value="F:tyrosine-tRNA ligase activity"/>
    <property type="evidence" value="ECO:0007669"/>
    <property type="project" value="UniProtKB-EC"/>
</dbReference>
<dbReference type="FunFam" id="1.10.240.10:FF:000001">
    <property type="entry name" value="Tyrosine--tRNA ligase"/>
    <property type="match status" value="1"/>
</dbReference>
<evidence type="ECO:0000256" key="2">
    <source>
        <dbReference type="ARBA" id="ARBA00013160"/>
    </source>
</evidence>
<dbReference type="PANTHER" id="PTHR11766">
    <property type="entry name" value="TYROSYL-TRNA SYNTHETASE"/>
    <property type="match status" value="1"/>
</dbReference>
<evidence type="ECO:0000313" key="14">
    <source>
        <dbReference type="EMBL" id="CAB4345040.1"/>
    </source>
</evidence>
<dbReference type="AlphaFoldDB" id="A0A6J7QRF0"/>
<dbReference type="FunFam" id="3.10.290.10:FF:000014">
    <property type="entry name" value="Tyrosine--tRNA ligase"/>
    <property type="match status" value="1"/>
</dbReference>
<dbReference type="GO" id="GO:0042802">
    <property type="term" value="F:identical protein binding"/>
    <property type="evidence" value="ECO:0007669"/>
    <property type="project" value="UniProtKB-ARBA"/>
</dbReference>
<dbReference type="Gene3D" id="3.10.290.10">
    <property type="entry name" value="RNA-binding S4 domain"/>
    <property type="match status" value="1"/>
</dbReference>
<dbReference type="GO" id="GO:0003723">
    <property type="term" value="F:RNA binding"/>
    <property type="evidence" value="ECO:0007669"/>
    <property type="project" value="UniProtKB-KW"/>
</dbReference>
<dbReference type="SUPFAM" id="SSF52374">
    <property type="entry name" value="Nucleotidylyl transferase"/>
    <property type="match status" value="1"/>
</dbReference>
<dbReference type="InterPro" id="IPR024107">
    <property type="entry name" value="Tyr-tRNA-ligase_bac_1"/>
</dbReference>
<protein>
    <recommendedName>
        <fullName evidence="2">tyrosine--tRNA ligase</fullName>
        <ecNumber evidence="2">6.1.1.1</ecNumber>
    </recommendedName>
    <alternativeName>
        <fullName evidence="10">Tyrosyl-tRNA synthetase</fullName>
    </alternativeName>
</protein>
<feature type="domain" description="Tyrosine--tRNA ligase SYY-like C-terminal" evidence="12">
    <location>
        <begin position="345"/>
        <end position="414"/>
    </location>
</feature>
<proteinExistence type="inferred from homology"/>
<evidence type="ECO:0000256" key="11">
    <source>
        <dbReference type="ARBA" id="ARBA00048248"/>
    </source>
</evidence>
<dbReference type="PANTHER" id="PTHR11766:SF0">
    <property type="entry name" value="TYROSINE--TRNA LIGASE, MITOCHONDRIAL"/>
    <property type="match status" value="1"/>
</dbReference>
<dbReference type="PRINTS" id="PR01040">
    <property type="entry name" value="TRNASYNTHTYR"/>
</dbReference>
<keyword evidence="4" id="KW-0436">Ligase</keyword>
<dbReference type="FunFam" id="3.40.50.620:FF:000008">
    <property type="entry name" value="Tyrosine--tRNA ligase"/>
    <property type="match status" value="1"/>
</dbReference>
<dbReference type="InterPro" id="IPR014729">
    <property type="entry name" value="Rossmann-like_a/b/a_fold"/>
</dbReference>
<dbReference type="EMBL" id="CAFAAO010000001">
    <property type="protein sequence ID" value="CAB4794065.1"/>
    <property type="molecule type" value="Genomic_DNA"/>
</dbReference>
<keyword evidence="5" id="KW-0547">Nucleotide-binding</keyword>
<dbReference type="NCBIfam" id="TIGR00234">
    <property type="entry name" value="tyrS"/>
    <property type="match status" value="1"/>
</dbReference>
<evidence type="ECO:0000256" key="3">
    <source>
        <dbReference type="ARBA" id="ARBA00022490"/>
    </source>
</evidence>
<evidence type="ECO:0000256" key="10">
    <source>
        <dbReference type="ARBA" id="ARBA00033323"/>
    </source>
</evidence>
<comment type="subcellular location">
    <subcellularLocation>
        <location evidence="1">Cytoplasm</location>
    </subcellularLocation>
</comment>
<reference evidence="16" key="1">
    <citation type="submission" date="2020-05" db="EMBL/GenBank/DDBJ databases">
        <authorList>
            <person name="Chiriac C."/>
            <person name="Salcher M."/>
            <person name="Ghai R."/>
            <person name="Kavagutti S V."/>
        </authorList>
    </citation>
    <scope>NUCLEOTIDE SEQUENCE</scope>
</reference>
<keyword evidence="8" id="KW-0648">Protein biosynthesis</keyword>
<keyword evidence="3" id="KW-0963">Cytoplasm</keyword>
<dbReference type="GO" id="GO:0006437">
    <property type="term" value="P:tyrosyl-tRNA aminoacylation"/>
    <property type="evidence" value="ECO:0007669"/>
    <property type="project" value="InterPro"/>
</dbReference>
<evidence type="ECO:0000256" key="1">
    <source>
        <dbReference type="ARBA" id="ARBA00004496"/>
    </source>
</evidence>
<dbReference type="PROSITE" id="PS00178">
    <property type="entry name" value="AA_TRNA_LIGASE_I"/>
    <property type="match status" value="1"/>
</dbReference>
<dbReference type="Pfam" id="PF00579">
    <property type="entry name" value="tRNA-synt_1b"/>
    <property type="match status" value="1"/>
</dbReference>
<evidence type="ECO:0000256" key="9">
    <source>
        <dbReference type="ARBA" id="ARBA00023146"/>
    </source>
</evidence>
<dbReference type="GO" id="GO:0005829">
    <property type="term" value="C:cytosol"/>
    <property type="evidence" value="ECO:0007669"/>
    <property type="project" value="TreeGrafter"/>
</dbReference>
<dbReference type="Gene3D" id="3.40.50.620">
    <property type="entry name" value="HUPs"/>
    <property type="match status" value="1"/>
</dbReference>
<dbReference type="InterPro" id="IPR002305">
    <property type="entry name" value="aa-tRNA-synth_Ic"/>
</dbReference>
<dbReference type="InterPro" id="IPR054608">
    <property type="entry name" value="SYY-like_C"/>
</dbReference>
<comment type="catalytic activity">
    <reaction evidence="11">
        <text>tRNA(Tyr) + L-tyrosine + ATP = L-tyrosyl-tRNA(Tyr) + AMP + diphosphate + H(+)</text>
        <dbReference type="Rhea" id="RHEA:10220"/>
        <dbReference type="Rhea" id="RHEA-COMP:9706"/>
        <dbReference type="Rhea" id="RHEA-COMP:9707"/>
        <dbReference type="ChEBI" id="CHEBI:15378"/>
        <dbReference type="ChEBI" id="CHEBI:30616"/>
        <dbReference type="ChEBI" id="CHEBI:33019"/>
        <dbReference type="ChEBI" id="CHEBI:58315"/>
        <dbReference type="ChEBI" id="CHEBI:78442"/>
        <dbReference type="ChEBI" id="CHEBI:78536"/>
        <dbReference type="ChEBI" id="CHEBI:456215"/>
        <dbReference type="EC" id="6.1.1.1"/>
    </reaction>
</comment>
<evidence type="ECO:0000313" key="16">
    <source>
        <dbReference type="EMBL" id="CAB5020320.1"/>
    </source>
</evidence>
<dbReference type="PROSITE" id="PS50889">
    <property type="entry name" value="S4"/>
    <property type="match status" value="1"/>
</dbReference>
<dbReference type="InterPro" id="IPR036986">
    <property type="entry name" value="S4_RNA-bd_sf"/>
</dbReference>
<keyword evidence="9" id="KW-0030">Aminoacyl-tRNA synthetase</keyword>